<name>A0A6N3F294_9BACT</name>
<proteinExistence type="predicted"/>
<dbReference type="PANTHER" id="PTHR10900:SF77">
    <property type="entry name" value="FI19380P1"/>
    <property type="match status" value="1"/>
</dbReference>
<evidence type="ECO:0000256" key="1">
    <source>
        <dbReference type="SAM" id="SignalP"/>
    </source>
</evidence>
<dbReference type="InterPro" id="IPR050904">
    <property type="entry name" value="Adhesion/Biosynth-related"/>
</dbReference>
<dbReference type="Pfam" id="PF02469">
    <property type="entry name" value="Fasciclin"/>
    <property type="match status" value="1"/>
</dbReference>
<dbReference type="EMBL" id="CACRUT010000016">
    <property type="protein sequence ID" value="VYU46184.1"/>
    <property type="molecule type" value="Genomic_DNA"/>
</dbReference>
<reference evidence="3" key="1">
    <citation type="submission" date="2019-11" db="EMBL/GenBank/DDBJ databases">
        <authorList>
            <person name="Feng L."/>
        </authorList>
    </citation>
    <scope>NUCLEOTIDE SEQUENCE</scope>
    <source>
        <strain evidence="3">PclaraLFYP37</strain>
    </source>
</reference>
<feature type="signal peptide" evidence="1">
    <location>
        <begin position="1"/>
        <end position="29"/>
    </location>
</feature>
<feature type="domain" description="FAS1" evidence="2">
    <location>
        <begin position="42"/>
        <end position="182"/>
    </location>
</feature>
<accession>A0A6N3F294</accession>
<dbReference type="InterPro" id="IPR036378">
    <property type="entry name" value="FAS1_dom_sf"/>
</dbReference>
<dbReference type="SMART" id="SM00554">
    <property type="entry name" value="FAS1"/>
    <property type="match status" value="1"/>
</dbReference>
<evidence type="ECO:0000259" key="2">
    <source>
        <dbReference type="PROSITE" id="PS50213"/>
    </source>
</evidence>
<sequence length="623" mass="71162">MNKIHRLFKWGLWSVAVLCLSGMQMSCNSDDIDADAMYTFTGETVASFCQNNPELSDFYQLITKCGADALLEVYGHYTCFVPNNDAIAAYLEEKGKTLDELTAEEAQRVVYNCVIRGNAEYTSQDFIAGSLTSMTLAERYLVLSFTNDDKGRRIIWVNDKSKVTTLDQEVHNGVIHVVDKVIEPSELSLLEVLQNNDKFTIWAMAYEASGWYKEMEKLYDESYVNTFGADVVQLSGYTMKVPTSLRYGYTMFCEPDELLNENGIDGSTKDEILSSLENYARTYYGSEDLGNYESKNNPLNRFVAYHLLNRQMATNNMVFDTPAECIAQGSEGYWAEYYETMYTYRIMEIKIGNKINLQKNGHYVGIDEKNSNIDAVNGFIHTITDVLVYDEEVMNNDVLHKRLRFDAYSIPPQLTNNNIRWNNVDIPDANGYTMTPDYCGEYFTYNEASDCLLWGSRGWASYQVDEINMKKGYDFTLRLLPVPPGNWELRIGYNAEGWRGMGQIFVDGNLAGTPVDLKIGDVEGDPRAGWVADAETADGGIEVDKMMRNLGYMKGPASCFLLNGNILLRDFYKSLRYIVGQYRFTDYGEHKLRARNVDFSGREFSIDYFELIPVDMIRDEDRY</sequence>
<feature type="domain" description="FAS1" evidence="2">
    <location>
        <begin position="186"/>
        <end position="387"/>
    </location>
</feature>
<dbReference type="RefSeq" id="WP_302977765.1">
    <property type="nucleotide sequence ID" value="NZ_CACRUT010000016.1"/>
</dbReference>
<dbReference type="PANTHER" id="PTHR10900">
    <property type="entry name" value="PERIOSTIN-RELATED"/>
    <property type="match status" value="1"/>
</dbReference>
<dbReference type="AlphaFoldDB" id="A0A6N3F294"/>
<dbReference type="Gene3D" id="2.30.180.10">
    <property type="entry name" value="FAS1 domain"/>
    <property type="match status" value="2"/>
</dbReference>
<dbReference type="InterPro" id="IPR000782">
    <property type="entry name" value="FAS1_domain"/>
</dbReference>
<keyword evidence="1" id="KW-0732">Signal</keyword>
<dbReference type="SUPFAM" id="SSF82153">
    <property type="entry name" value="FAS1 domain"/>
    <property type="match status" value="1"/>
</dbReference>
<protein>
    <submittedName>
        <fullName evidence="3">Fasciclin domain protein</fullName>
    </submittedName>
</protein>
<dbReference type="PROSITE" id="PS50213">
    <property type="entry name" value="FAS1"/>
    <property type="match status" value="2"/>
</dbReference>
<gene>
    <name evidence="3" type="ORF">PCLFYP37_02989</name>
</gene>
<organism evidence="3">
    <name type="scientific">Paraprevotella clara</name>
    <dbReference type="NCBI Taxonomy" id="454154"/>
    <lineage>
        <taxon>Bacteria</taxon>
        <taxon>Pseudomonadati</taxon>
        <taxon>Bacteroidota</taxon>
        <taxon>Bacteroidia</taxon>
        <taxon>Bacteroidales</taxon>
        <taxon>Prevotellaceae</taxon>
        <taxon>Paraprevotella</taxon>
    </lineage>
</organism>
<feature type="chain" id="PRO_5026864610" evidence="1">
    <location>
        <begin position="30"/>
        <end position="623"/>
    </location>
</feature>
<evidence type="ECO:0000313" key="3">
    <source>
        <dbReference type="EMBL" id="VYU46184.1"/>
    </source>
</evidence>